<dbReference type="EMBL" id="JAUSVU010000007">
    <property type="protein sequence ID" value="MDQ0533468.1"/>
    <property type="molecule type" value="Genomic_DNA"/>
</dbReference>
<evidence type="ECO:0000313" key="3">
    <source>
        <dbReference type="Proteomes" id="UP001244552"/>
    </source>
</evidence>
<dbReference type="Proteomes" id="UP001244552">
    <property type="component" value="Unassembled WGS sequence"/>
</dbReference>
<feature type="domain" description="Oxidoreductase molybdopterin-binding" evidence="1">
    <location>
        <begin position="38"/>
        <end position="143"/>
    </location>
</feature>
<organism evidence="2 3">
    <name type="scientific">Azospirillum picis</name>
    <dbReference type="NCBI Taxonomy" id="488438"/>
    <lineage>
        <taxon>Bacteria</taxon>
        <taxon>Pseudomonadati</taxon>
        <taxon>Pseudomonadota</taxon>
        <taxon>Alphaproteobacteria</taxon>
        <taxon>Rhodospirillales</taxon>
        <taxon>Azospirillaceae</taxon>
        <taxon>Azospirillum</taxon>
    </lineage>
</organism>
<dbReference type="Pfam" id="PF00174">
    <property type="entry name" value="Oxidored_molyb"/>
    <property type="match status" value="1"/>
</dbReference>
<evidence type="ECO:0000259" key="1">
    <source>
        <dbReference type="Pfam" id="PF00174"/>
    </source>
</evidence>
<proteinExistence type="predicted"/>
<comment type="caution">
    <text evidence="2">The sequence shown here is derived from an EMBL/GenBank/DDBJ whole genome shotgun (WGS) entry which is preliminary data.</text>
</comment>
<keyword evidence="3" id="KW-1185">Reference proteome</keyword>
<accession>A0ABU0MJ59</accession>
<gene>
    <name evidence="2" type="ORF">QO018_002326</name>
</gene>
<dbReference type="InterPro" id="IPR000572">
    <property type="entry name" value="OxRdtase_Mopterin-bd_dom"/>
</dbReference>
<dbReference type="RefSeq" id="WP_209981800.1">
    <property type="nucleotide sequence ID" value="NZ_JAGINO010000007.1"/>
</dbReference>
<dbReference type="InterPro" id="IPR036374">
    <property type="entry name" value="OxRdtase_Mopterin-bd_sf"/>
</dbReference>
<dbReference type="SUPFAM" id="SSF56524">
    <property type="entry name" value="Oxidoreductase molybdopterin-binding domain"/>
    <property type="match status" value="1"/>
</dbReference>
<sequence length="174" mass="18953">MTYKEFCCCLAEIFLSVVRSIVPLVLLTLFVASPALADDADKVILTVAGKADRPARFTLADLDALPQAEIRTSTPWHDGVKRFTGPSLAELLRKVGATGSELAVTALNDYSVRLPASDAAESGPILATRIDGQPIAVRAKGPIFIIYPFDAKPQLRIETIYNRSVWQVKQIDVQ</sequence>
<protein>
    <recommendedName>
        <fullName evidence="1">Oxidoreductase molybdopterin-binding domain-containing protein</fullName>
    </recommendedName>
</protein>
<dbReference type="Gene3D" id="3.90.420.10">
    <property type="entry name" value="Oxidoreductase, molybdopterin-binding domain"/>
    <property type="match status" value="1"/>
</dbReference>
<evidence type="ECO:0000313" key="2">
    <source>
        <dbReference type="EMBL" id="MDQ0533468.1"/>
    </source>
</evidence>
<reference evidence="2 3" key="1">
    <citation type="submission" date="2023-07" db="EMBL/GenBank/DDBJ databases">
        <title>Genomic Encyclopedia of Type Strains, Phase IV (KMG-IV): sequencing the most valuable type-strain genomes for metagenomic binning, comparative biology and taxonomic classification.</title>
        <authorList>
            <person name="Goeker M."/>
        </authorList>
    </citation>
    <scope>NUCLEOTIDE SEQUENCE [LARGE SCALE GENOMIC DNA]</scope>
    <source>
        <strain evidence="2 3">DSM 19922</strain>
    </source>
</reference>
<name>A0ABU0MJ59_9PROT</name>